<dbReference type="PRINTS" id="PR00111">
    <property type="entry name" value="ABHYDROLASE"/>
</dbReference>
<dbReference type="PANTHER" id="PTHR43798">
    <property type="entry name" value="MONOACYLGLYCEROL LIPASE"/>
    <property type="match status" value="1"/>
</dbReference>
<dbReference type="Gene3D" id="3.40.50.1820">
    <property type="entry name" value="alpha/beta hydrolase"/>
    <property type="match status" value="1"/>
</dbReference>
<sequence>MSGVARLLETTASPNTAIVGGRADGIAYLHRPGRETAVPVVLLHGIGSDAASFVPLMGALDARFDVIAWDAPGYGTSAPLAPAWPSAADYAERLAALLTTLDGGPAIVVGHSLGALMAASYARSKPQQVAGVLLLSPAVGYGVVPGGDLPESVAARLSDLDRLGPEEFARLRAPRLVADVTVLPAVTRAMASVRMPGYGQASRMLGCGRLLDDLAALTCPVLVACGAEDRITPPAQSATVARAVAPAGRIRDDLVLVDGAGHALPQERPDVVAGLIAGLAAHPGSDGEAP</sequence>
<dbReference type="InterPro" id="IPR050266">
    <property type="entry name" value="AB_hydrolase_sf"/>
</dbReference>
<dbReference type="InterPro" id="IPR000639">
    <property type="entry name" value="Epox_hydrolase-like"/>
</dbReference>
<accession>A0ABW5AM94</accession>
<keyword evidence="3" id="KW-1185">Reference proteome</keyword>
<comment type="caution">
    <text evidence="2">The sequence shown here is derived from an EMBL/GenBank/DDBJ whole genome shotgun (WGS) entry which is preliminary data.</text>
</comment>
<evidence type="ECO:0000313" key="3">
    <source>
        <dbReference type="Proteomes" id="UP001597314"/>
    </source>
</evidence>
<name>A0ABW5AM94_9BRAD</name>
<dbReference type="InterPro" id="IPR000073">
    <property type="entry name" value="AB_hydrolase_1"/>
</dbReference>
<dbReference type="RefSeq" id="WP_378479163.1">
    <property type="nucleotide sequence ID" value="NZ_JBHUIW010000022.1"/>
</dbReference>
<keyword evidence="2" id="KW-0378">Hydrolase</keyword>
<evidence type="ECO:0000259" key="1">
    <source>
        <dbReference type="Pfam" id="PF12697"/>
    </source>
</evidence>
<proteinExistence type="predicted"/>
<evidence type="ECO:0000313" key="2">
    <source>
        <dbReference type="EMBL" id="MFD2184019.1"/>
    </source>
</evidence>
<gene>
    <name evidence="2" type="ORF">ACFSOX_17835</name>
</gene>
<dbReference type="PRINTS" id="PR00412">
    <property type="entry name" value="EPOXHYDRLASE"/>
</dbReference>
<organism evidence="2 3">
    <name type="scientific">Rhodoplanes azumiensis</name>
    <dbReference type="NCBI Taxonomy" id="1897628"/>
    <lineage>
        <taxon>Bacteria</taxon>
        <taxon>Pseudomonadati</taxon>
        <taxon>Pseudomonadota</taxon>
        <taxon>Alphaproteobacteria</taxon>
        <taxon>Hyphomicrobiales</taxon>
        <taxon>Nitrobacteraceae</taxon>
        <taxon>Rhodoplanes</taxon>
    </lineage>
</organism>
<dbReference type="GO" id="GO:0016787">
    <property type="term" value="F:hydrolase activity"/>
    <property type="evidence" value="ECO:0007669"/>
    <property type="project" value="UniProtKB-KW"/>
</dbReference>
<dbReference type="SUPFAM" id="SSF53474">
    <property type="entry name" value="alpha/beta-Hydrolases"/>
    <property type="match status" value="1"/>
</dbReference>
<dbReference type="PANTHER" id="PTHR43798:SF33">
    <property type="entry name" value="HYDROLASE, PUTATIVE (AFU_ORTHOLOGUE AFUA_2G14860)-RELATED"/>
    <property type="match status" value="1"/>
</dbReference>
<feature type="domain" description="AB hydrolase-1" evidence="1">
    <location>
        <begin position="40"/>
        <end position="273"/>
    </location>
</feature>
<dbReference type="InterPro" id="IPR029058">
    <property type="entry name" value="AB_hydrolase_fold"/>
</dbReference>
<protein>
    <submittedName>
        <fullName evidence="2">Alpha/beta fold hydrolase</fullName>
    </submittedName>
</protein>
<reference evidence="3" key="1">
    <citation type="journal article" date="2019" name="Int. J. Syst. Evol. Microbiol.">
        <title>The Global Catalogue of Microorganisms (GCM) 10K type strain sequencing project: providing services to taxonomists for standard genome sequencing and annotation.</title>
        <authorList>
            <consortium name="The Broad Institute Genomics Platform"/>
            <consortium name="The Broad Institute Genome Sequencing Center for Infectious Disease"/>
            <person name="Wu L."/>
            <person name="Ma J."/>
        </authorList>
    </citation>
    <scope>NUCLEOTIDE SEQUENCE [LARGE SCALE GENOMIC DNA]</scope>
    <source>
        <strain evidence="3">CGMCC 1.6774</strain>
    </source>
</reference>
<dbReference type="EMBL" id="JBHUIW010000022">
    <property type="protein sequence ID" value="MFD2184019.1"/>
    <property type="molecule type" value="Genomic_DNA"/>
</dbReference>
<dbReference type="Pfam" id="PF12697">
    <property type="entry name" value="Abhydrolase_6"/>
    <property type="match status" value="1"/>
</dbReference>
<dbReference type="Proteomes" id="UP001597314">
    <property type="component" value="Unassembled WGS sequence"/>
</dbReference>